<proteinExistence type="predicted"/>
<evidence type="ECO:0000313" key="1">
    <source>
        <dbReference type="EMBL" id="HDY60290.1"/>
    </source>
</evidence>
<sequence>MELKTDNSILMKANFFYPIYLSLSFSPLNKDTEVIHELKIGFVYHGLEKIFDWLVRKLAVPPKKIEAIERHATEEFKNLENIL</sequence>
<reference evidence="1" key="1">
    <citation type="journal article" date="2020" name="mSystems">
        <title>Genome- and Community-Level Interaction Insights into Carbon Utilization and Element Cycling Functions of Hydrothermarchaeota in Hydrothermal Sediment.</title>
        <authorList>
            <person name="Zhou Z."/>
            <person name="Liu Y."/>
            <person name="Xu W."/>
            <person name="Pan J."/>
            <person name="Luo Z.H."/>
            <person name="Li M."/>
        </authorList>
    </citation>
    <scope>NUCLEOTIDE SEQUENCE [LARGE SCALE GENOMIC DNA]</scope>
    <source>
        <strain evidence="1">SpSt-258</strain>
    </source>
</reference>
<name>A0A7V0Z811_UNCW3</name>
<protein>
    <submittedName>
        <fullName evidence="1">Uncharacterized protein</fullName>
    </submittedName>
</protein>
<organism evidence="1">
    <name type="scientific">candidate division WOR-3 bacterium</name>
    <dbReference type="NCBI Taxonomy" id="2052148"/>
    <lineage>
        <taxon>Bacteria</taxon>
        <taxon>Bacteria division WOR-3</taxon>
    </lineage>
</organism>
<gene>
    <name evidence="1" type="ORF">ENP86_12235</name>
</gene>
<accession>A0A7V0Z811</accession>
<comment type="caution">
    <text evidence="1">The sequence shown here is derived from an EMBL/GenBank/DDBJ whole genome shotgun (WGS) entry which is preliminary data.</text>
</comment>
<dbReference type="EMBL" id="DSKY01000022">
    <property type="protein sequence ID" value="HDY60290.1"/>
    <property type="molecule type" value="Genomic_DNA"/>
</dbReference>
<dbReference type="AlphaFoldDB" id="A0A7V0Z811"/>